<evidence type="ECO:0000313" key="6">
    <source>
        <dbReference type="EMBL" id="SCU70651.1"/>
    </source>
</evidence>
<evidence type="ECO:0000313" key="7">
    <source>
        <dbReference type="Proteomes" id="UP000195570"/>
    </source>
</evidence>
<dbReference type="InterPro" id="IPR022083">
    <property type="entry name" value="KBP"/>
</dbReference>
<reference evidence="6" key="1">
    <citation type="submission" date="2016-09" db="EMBL/GenBank/DDBJ databases">
        <authorList>
            <person name="Hebert L."/>
            <person name="Moumen B."/>
        </authorList>
    </citation>
    <scope>NUCLEOTIDE SEQUENCE [LARGE SCALE GENOMIC DNA]</scope>
    <source>
        <strain evidence="6">OVI</strain>
    </source>
</reference>
<keyword evidence="7" id="KW-1185">Reference proteome</keyword>
<comment type="caution">
    <text evidence="6">The sequence shown here is derived from an EMBL/GenBank/DDBJ whole genome shotgun (WGS) entry which is preliminary data.</text>
</comment>
<keyword evidence="5" id="KW-0206">Cytoskeleton</keyword>
<dbReference type="Pfam" id="PF12309">
    <property type="entry name" value="KBP_C"/>
    <property type="match status" value="1"/>
</dbReference>
<dbReference type="EMBL" id="CZPT02001506">
    <property type="protein sequence ID" value="SCU70651.1"/>
    <property type="molecule type" value="Genomic_DNA"/>
</dbReference>
<evidence type="ECO:0000256" key="2">
    <source>
        <dbReference type="ARBA" id="ARBA00010305"/>
    </source>
</evidence>
<dbReference type="GO" id="GO:0005856">
    <property type="term" value="C:cytoskeleton"/>
    <property type="evidence" value="ECO:0007669"/>
    <property type="project" value="UniProtKB-SubCell"/>
</dbReference>
<protein>
    <recommendedName>
        <fullName evidence="3">KIF-binding protein</fullName>
    </recommendedName>
</protein>
<dbReference type="VEuPathDB" id="TriTrypDB:TEOVI_000222500"/>
<evidence type="ECO:0000256" key="4">
    <source>
        <dbReference type="ARBA" id="ARBA00022490"/>
    </source>
</evidence>
<gene>
    <name evidence="6" type="ORF">TEOVI_000222500</name>
</gene>
<evidence type="ECO:0000256" key="3">
    <source>
        <dbReference type="ARBA" id="ARBA00016840"/>
    </source>
</evidence>
<dbReference type="RefSeq" id="XP_067081424.1">
    <property type="nucleotide sequence ID" value="XM_067225323.1"/>
</dbReference>
<sequence length="594" mass="68617">MDHTAFTLSYDAIVKLSEEEGPRRNVLEPKFTARSQMQSLRDSVVNAYRESPSFTALSQVCRCGIFIGLNMLETSEEEEGMTELRKAYSVTLSGAKEELLADVENITPHPIELILQNEAPYIDATHRFAFATEFLRVHNALGLYFSNRDATLRLNDAKQVLHVAEKGYNNWNKWFESLPGSCVMQQVPVKESGGLDRESISTDALAIYTARYEMDTAFTSTLFFLAQVYSASQMTAMASRYCHRTLYSQLLNKMEFSKKDWATNALHLSAFYSSYYDYGKALHCLSAGRFVMPKENPTEETLGVVAWAHGRFYLHRLQHYADVKRGCASRAPLPDELEGWWEDFPLDIPPPEFPPIIETFDDARECFKTATNWFNEALKFYVYDGCCTEHIEIMKDKARLYEVLIHFETGRDRIIAMHQRRVTLLEKFPDDLSFKAYPTLVRQLLFDLGVIHEEVVELRIRQRSDPVEGEKPLSDKSLNALVRVNQSFYRRFCDTWKDPKSGVVPEVLESESRMPFFRAAMRLAQLQLKFVFKNPREEFENISVAIQMFQKAVDFASANPMEDETEKEVQLSREMIDMLPLKQRDLLRVYNRTA</sequence>
<dbReference type="Proteomes" id="UP000195570">
    <property type="component" value="Unassembled WGS sequence"/>
</dbReference>
<organism evidence="6 7">
    <name type="scientific">Trypanosoma equiperdum</name>
    <dbReference type="NCBI Taxonomy" id="5694"/>
    <lineage>
        <taxon>Eukaryota</taxon>
        <taxon>Discoba</taxon>
        <taxon>Euglenozoa</taxon>
        <taxon>Kinetoplastea</taxon>
        <taxon>Metakinetoplastina</taxon>
        <taxon>Trypanosomatida</taxon>
        <taxon>Trypanosomatidae</taxon>
        <taxon>Trypanosoma</taxon>
    </lineage>
</organism>
<dbReference type="GeneID" id="92376165"/>
<proteinExistence type="inferred from homology"/>
<accession>A0A1G4IEI4</accession>
<dbReference type="AlphaFoldDB" id="A0A1G4IEI4"/>
<dbReference type="PANTHER" id="PTHR46321">
    <property type="entry name" value="KIF1-BINDING PROTEIN"/>
    <property type="match status" value="1"/>
</dbReference>
<dbReference type="PANTHER" id="PTHR46321:SF1">
    <property type="entry name" value="KIF-BINDING PROTEIN"/>
    <property type="match status" value="1"/>
</dbReference>
<evidence type="ECO:0000256" key="5">
    <source>
        <dbReference type="ARBA" id="ARBA00023212"/>
    </source>
</evidence>
<evidence type="ECO:0000256" key="1">
    <source>
        <dbReference type="ARBA" id="ARBA00004245"/>
    </source>
</evidence>
<comment type="subcellular location">
    <subcellularLocation>
        <location evidence="1">Cytoplasm</location>
        <location evidence="1">Cytoskeleton</location>
    </subcellularLocation>
</comment>
<name>A0A1G4IEI4_TRYEQ</name>
<comment type="similarity">
    <text evidence="2">Belongs to the KIF-binding protein family.</text>
</comment>
<keyword evidence="4" id="KW-0963">Cytoplasm</keyword>